<evidence type="ECO:0000313" key="7">
    <source>
        <dbReference type="Proteomes" id="UP001634394"/>
    </source>
</evidence>
<feature type="domain" description="C1q" evidence="5">
    <location>
        <begin position="94"/>
        <end position="226"/>
    </location>
</feature>
<evidence type="ECO:0000259" key="5">
    <source>
        <dbReference type="PROSITE" id="PS50871"/>
    </source>
</evidence>
<comment type="subcellular location">
    <subcellularLocation>
        <location evidence="1">Secreted</location>
    </subcellularLocation>
</comment>
<dbReference type="Gene3D" id="2.60.120.40">
    <property type="match status" value="1"/>
</dbReference>
<dbReference type="EMBL" id="JBJQND010000015">
    <property type="protein sequence ID" value="KAL3853089.1"/>
    <property type="molecule type" value="Genomic_DNA"/>
</dbReference>
<keyword evidence="4" id="KW-1133">Transmembrane helix</keyword>
<evidence type="ECO:0000256" key="4">
    <source>
        <dbReference type="SAM" id="Phobius"/>
    </source>
</evidence>
<sequence>MHLTLTSENFTRSAMIHIQILLLLTSCVIVGAAILEKVGEADLDAVRIRLEDEKAKRLLLENDVEILMLKVEELKRGFSQISENNKACPGNVTSYTYGIAFTATHSKQATYISQGTVIFDNVKLNEGNCYDSSTGIFRAPSRGLYIFSVTILKGSGTDVHLLIMKDEVEIGRVLAISTPYASGSVTVVTVMEKGQLSYVKAMSASSETIHGANWGTFTGLLHIRYN</sequence>
<dbReference type="AlphaFoldDB" id="A0ABD3UUE3"/>
<dbReference type="InterPro" id="IPR008983">
    <property type="entry name" value="Tumour_necrosis_fac-like_dom"/>
</dbReference>
<evidence type="ECO:0000256" key="1">
    <source>
        <dbReference type="ARBA" id="ARBA00004613"/>
    </source>
</evidence>
<evidence type="ECO:0000256" key="3">
    <source>
        <dbReference type="ARBA" id="ARBA00022729"/>
    </source>
</evidence>
<gene>
    <name evidence="6" type="ORF">ACJMK2_016667</name>
</gene>
<dbReference type="PANTHER" id="PTHR22923:SF116">
    <property type="entry name" value="C1Q DOMAIN-CONTAINING PROTEIN"/>
    <property type="match status" value="1"/>
</dbReference>
<keyword evidence="2" id="KW-0964">Secreted</keyword>
<feature type="transmembrane region" description="Helical" evidence="4">
    <location>
        <begin position="14"/>
        <end position="35"/>
    </location>
</feature>
<dbReference type="GO" id="GO:0005576">
    <property type="term" value="C:extracellular region"/>
    <property type="evidence" value="ECO:0007669"/>
    <property type="project" value="UniProtKB-SubCell"/>
</dbReference>
<evidence type="ECO:0000256" key="2">
    <source>
        <dbReference type="ARBA" id="ARBA00022525"/>
    </source>
</evidence>
<organism evidence="6 7">
    <name type="scientific">Sinanodonta woodiana</name>
    <name type="common">Chinese pond mussel</name>
    <name type="synonym">Anodonta woodiana</name>
    <dbReference type="NCBI Taxonomy" id="1069815"/>
    <lineage>
        <taxon>Eukaryota</taxon>
        <taxon>Metazoa</taxon>
        <taxon>Spiralia</taxon>
        <taxon>Lophotrochozoa</taxon>
        <taxon>Mollusca</taxon>
        <taxon>Bivalvia</taxon>
        <taxon>Autobranchia</taxon>
        <taxon>Heteroconchia</taxon>
        <taxon>Palaeoheterodonta</taxon>
        <taxon>Unionida</taxon>
        <taxon>Unionoidea</taxon>
        <taxon>Unionidae</taxon>
        <taxon>Unioninae</taxon>
        <taxon>Sinanodonta</taxon>
    </lineage>
</organism>
<keyword evidence="3" id="KW-0732">Signal</keyword>
<comment type="caution">
    <text evidence="6">The sequence shown here is derived from an EMBL/GenBank/DDBJ whole genome shotgun (WGS) entry which is preliminary data.</text>
</comment>
<dbReference type="InterPro" id="IPR050822">
    <property type="entry name" value="Cerebellin_Synaptic_Org"/>
</dbReference>
<keyword evidence="4" id="KW-0812">Transmembrane</keyword>
<dbReference type="SMART" id="SM00110">
    <property type="entry name" value="C1Q"/>
    <property type="match status" value="1"/>
</dbReference>
<keyword evidence="7" id="KW-1185">Reference proteome</keyword>
<reference evidence="6 7" key="1">
    <citation type="submission" date="2024-11" db="EMBL/GenBank/DDBJ databases">
        <title>Chromosome-level genome assembly of the freshwater bivalve Anodonta woodiana.</title>
        <authorList>
            <person name="Chen X."/>
        </authorList>
    </citation>
    <scope>NUCLEOTIDE SEQUENCE [LARGE SCALE GENOMIC DNA]</scope>
    <source>
        <strain evidence="6">MN2024</strain>
        <tissue evidence="6">Gills</tissue>
    </source>
</reference>
<accession>A0ABD3UUE3</accession>
<dbReference type="SUPFAM" id="SSF49842">
    <property type="entry name" value="TNF-like"/>
    <property type="match status" value="1"/>
</dbReference>
<dbReference type="InterPro" id="IPR001073">
    <property type="entry name" value="C1q_dom"/>
</dbReference>
<keyword evidence="4" id="KW-0472">Membrane</keyword>
<dbReference type="Pfam" id="PF00386">
    <property type="entry name" value="C1q"/>
    <property type="match status" value="1"/>
</dbReference>
<dbReference type="PROSITE" id="PS50871">
    <property type="entry name" value="C1Q"/>
    <property type="match status" value="1"/>
</dbReference>
<dbReference type="PANTHER" id="PTHR22923">
    <property type="entry name" value="CEREBELLIN-RELATED"/>
    <property type="match status" value="1"/>
</dbReference>
<proteinExistence type="predicted"/>
<dbReference type="Proteomes" id="UP001634394">
    <property type="component" value="Unassembled WGS sequence"/>
</dbReference>
<name>A0ABD3UUE3_SINWO</name>
<evidence type="ECO:0000313" key="6">
    <source>
        <dbReference type="EMBL" id="KAL3853089.1"/>
    </source>
</evidence>
<protein>
    <recommendedName>
        <fullName evidence="5">C1q domain-containing protein</fullName>
    </recommendedName>
</protein>